<proteinExistence type="predicted"/>
<dbReference type="Gene3D" id="3.40.50.1820">
    <property type="entry name" value="alpha/beta hydrolase"/>
    <property type="match status" value="1"/>
</dbReference>
<dbReference type="InterPro" id="IPR029058">
    <property type="entry name" value="AB_hydrolase_fold"/>
</dbReference>
<dbReference type="AlphaFoldDB" id="A0A841JVE2"/>
<protein>
    <submittedName>
        <fullName evidence="3">Pimeloyl-ACP methyl ester carboxylesterase</fullName>
    </submittedName>
</protein>
<dbReference type="Proteomes" id="UP000538666">
    <property type="component" value="Unassembled WGS sequence"/>
</dbReference>
<accession>A0A841JVE2</accession>
<dbReference type="InterPro" id="IPR000073">
    <property type="entry name" value="AB_hydrolase_1"/>
</dbReference>
<gene>
    <name evidence="3" type="ORF">HNQ77_002389</name>
</gene>
<feature type="domain" description="AB hydrolase-1" evidence="2">
    <location>
        <begin position="24"/>
        <end position="267"/>
    </location>
</feature>
<dbReference type="PRINTS" id="PR00412">
    <property type="entry name" value="EPOXHYDRLASE"/>
</dbReference>
<evidence type="ECO:0000313" key="3">
    <source>
        <dbReference type="EMBL" id="MBB6144437.1"/>
    </source>
</evidence>
<organism evidence="3 4">
    <name type="scientific">Silvibacterium bohemicum</name>
    <dbReference type="NCBI Taxonomy" id="1577686"/>
    <lineage>
        <taxon>Bacteria</taxon>
        <taxon>Pseudomonadati</taxon>
        <taxon>Acidobacteriota</taxon>
        <taxon>Terriglobia</taxon>
        <taxon>Terriglobales</taxon>
        <taxon>Acidobacteriaceae</taxon>
        <taxon>Silvibacterium</taxon>
    </lineage>
</organism>
<dbReference type="OrthoDB" id="9776303at2"/>
<dbReference type="GO" id="GO:0016787">
    <property type="term" value="F:hydrolase activity"/>
    <property type="evidence" value="ECO:0007669"/>
    <property type="project" value="UniProtKB-KW"/>
</dbReference>
<dbReference type="RefSeq" id="WP_050058936.1">
    <property type="nucleotide sequence ID" value="NZ_JACHEK010000004.1"/>
</dbReference>
<dbReference type="SUPFAM" id="SSF53474">
    <property type="entry name" value="alpha/beta-Hydrolases"/>
    <property type="match status" value="1"/>
</dbReference>
<evidence type="ECO:0000256" key="1">
    <source>
        <dbReference type="ARBA" id="ARBA00022801"/>
    </source>
</evidence>
<evidence type="ECO:0000313" key="4">
    <source>
        <dbReference type="Proteomes" id="UP000538666"/>
    </source>
</evidence>
<keyword evidence="1" id="KW-0378">Hydrolase</keyword>
<dbReference type="PANTHER" id="PTHR43329">
    <property type="entry name" value="EPOXIDE HYDROLASE"/>
    <property type="match status" value="1"/>
</dbReference>
<evidence type="ECO:0000259" key="2">
    <source>
        <dbReference type="Pfam" id="PF00561"/>
    </source>
</evidence>
<dbReference type="InterPro" id="IPR000639">
    <property type="entry name" value="Epox_hydrolase-like"/>
</dbReference>
<keyword evidence="4" id="KW-1185">Reference proteome</keyword>
<name>A0A841JVE2_9BACT</name>
<reference evidence="3 4" key="1">
    <citation type="submission" date="2020-08" db="EMBL/GenBank/DDBJ databases">
        <title>Genomic Encyclopedia of Type Strains, Phase IV (KMG-IV): sequencing the most valuable type-strain genomes for metagenomic binning, comparative biology and taxonomic classification.</title>
        <authorList>
            <person name="Goeker M."/>
        </authorList>
    </citation>
    <scope>NUCLEOTIDE SEQUENCE [LARGE SCALE GENOMIC DNA]</scope>
    <source>
        <strain evidence="3 4">DSM 103733</strain>
    </source>
</reference>
<sequence length="285" mass="31982">MKIEHHRITANGLNQHYVDAGSGPAVILLHGFPETSYAWRHQIPVLGQSYRLIIPDLRGYGATEKPDTGYDKRTMANDIVALMSKLGIEKAAIIGHDRGVRVATRLVKDHPEVVARFGALDNIPTRVIFENVNANLAQGAWFFFFNSVPDLPEALIHGREEMWLRYTINSWAYRLDAFNDADIAEYVKAYSQPGGLRGPFADYRAWRQDLEQDQVDRDVKITCPTLALWGRDFVGAKVVDMAAVWKGMADDLSTCEIPFSGHFPQAEQPEATNAALLDFLNPWQG</sequence>
<comment type="caution">
    <text evidence="3">The sequence shown here is derived from an EMBL/GenBank/DDBJ whole genome shotgun (WGS) entry which is preliminary data.</text>
</comment>
<dbReference type="EMBL" id="JACHEK010000004">
    <property type="protein sequence ID" value="MBB6144437.1"/>
    <property type="molecule type" value="Genomic_DNA"/>
</dbReference>
<dbReference type="Pfam" id="PF00561">
    <property type="entry name" value="Abhydrolase_1"/>
    <property type="match status" value="1"/>
</dbReference>